<dbReference type="KEGG" id="shal:SHALO_1396"/>
<dbReference type="Gene3D" id="1.10.3680.10">
    <property type="entry name" value="TerB-like"/>
    <property type="match status" value="1"/>
</dbReference>
<evidence type="ECO:0000313" key="2">
    <source>
        <dbReference type="Proteomes" id="UP000094609"/>
    </source>
</evidence>
<dbReference type="PATRIC" id="fig|1193502.14.peg.1416"/>
<dbReference type="STRING" id="1193502.SHALO_1396"/>
<dbReference type="AlphaFoldDB" id="A0A1D7TJH2"/>
<keyword evidence="2" id="KW-1185">Reference proteome</keyword>
<dbReference type="EMBL" id="CP017111">
    <property type="protein sequence ID" value="AOO65172.1"/>
    <property type="molecule type" value="Genomic_DNA"/>
</dbReference>
<protein>
    <recommendedName>
        <fullName evidence="3">TerB family tellurite resistance protein</fullName>
    </recommendedName>
</protein>
<accession>A0A1D7TJH2</accession>
<reference evidence="2" key="1">
    <citation type="submission" date="2016-08" db="EMBL/GenBank/DDBJ databases">
        <title>Complete genome sequence of the organohalide-respiring Epsilonproteobacterium Sulfurospirillum halorespirans.</title>
        <authorList>
            <person name="Goris T."/>
            <person name="Zimmermann J."/>
            <person name="Schenz B."/>
            <person name="Lemos M."/>
            <person name="Hackermueller J."/>
            <person name="Diekert G."/>
        </authorList>
    </citation>
    <scope>NUCLEOTIDE SEQUENCE [LARGE SCALE GENOMIC DNA]</scope>
    <source>
        <strain>DSM 13726</strain>
        <strain evidence="2">PCE-M2</strain>
    </source>
</reference>
<name>A0A1D7TJH2_9BACT</name>
<dbReference type="Proteomes" id="UP000094609">
    <property type="component" value="Chromosome"/>
</dbReference>
<organism evidence="1 2">
    <name type="scientific">Sulfurospirillum halorespirans DSM 13726</name>
    <dbReference type="NCBI Taxonomy" id="1193502"/>
    <lineage>
        <taxon>Bacteria</taxon>
        <taxon>Pseudomonadati</taxon>
        <taxon>Campylobacterota</taxon>
        <taxon>Epsilonproteobacteria</taxon>
        <taxon>Campylobacterales</taxon>
        <taxon>Sulfurospirillaceae</taxon>
        <taxon>Sulfurospirillum</taxon>
    </lineage>
</organism>
<gene>
    <name evidence="1" type="ORF">SHALO_1396</name>
</gene>
<evidence type="ECO:0000313" key="1">
    <source>
        <dbReference type="EMBL" id="AOO65172.1"/>
    </source>
</evidence>
<dbReference type="InterPro" id="IPR029024">
    <property type="entry name" value="TerB-like"/>
</dbReference>
<evidence type="ECO:0008006" key="3">
    <source>
        <dbReference type="Google" id="ProtNLM"/>
    </source>
</evidence>
<proteinExistence type="predicted"/>
<sequence length="132" mass="15531">MLLMKLKTEEKFAFLQLAQYVAKLDGEYGLKERELVDEYCTEMGIENMEINLESFNLEETLETFRSIQSRKITILALMVLVHIDDKFGIYEHKTMDKIAHIFNLSEREMHLFSMWGKMGSALYEQAMVFTTD</sequence>
<dbReference type="SUPFAM" id="SSF158682">
    <property type="entry name" value="TerB-like"/>
    <property type="match status" value="1"/>
</dbReference>